<name>A0ABN9TXZ6_9DINO</name>
<protein>
    <submittedName>
        <fullName evidence="1">Uncharacterized protein</fullName>
    </submittedName>
</protein>
<accession>A0ABN9TXZ6</accession>
<evidence type="ECO:0000313" key="1">
    <source>
        <dbReference type="EMBL" id="CAK0850618.1"/>
    </source>
</evidence>
<reference evidence="1" key="1">
    <citation type="submission" date="2023-10" db="EMBL/GenBank/DDBJ databases">
        <authorList>
            <person name="Chen Y."/>
            <person name="Shah S."/>
            <person name="Dougan E. K."/>
            <person name="Thang M."/>
            <person name="Chan C."/>
        </authorList>
    </citation>
    <scope>NUCLEOTIDE SEQUENCE [LARGE SCALE GENOMIC DNA]</scope>
</reference>
<sequence length="139" mass="15430">MDDDLEDIVWKCREGNVDSVSSLPCGALEALFFDAHSRMKEVGAFLWGLNTSQNPQSMMTSTVSMRNGLVNGYLHGFLSRPSCKELLRTGPDAVEDAEFSVRNFAKDRVVLRYRMYAGGTRSGSQRRRFAGQVRGGCPS</sequence>
<dbReference type="Proteomes" id="UP001189429">
    <property type="component" value="Unassembled WGS sequence"/>
</dbReference>
<comment type="caution">
    <text evidence="1">The sequence shown here is derived from an EMBL/GenBank/DDBJ whole genome shotgun (WGS) entry which is preliminary data.</text>
</comment>
<keyword evidence="2" id="KW-1185">Reference proteome</keyword>
<dbReference type="EMBL" id="CAUYUJ010015168">
    <property type="protein sequence ID" value="CAK0850618.1"/>
    <property type="molecule type" value="Genomic_DNA"/>
</dbReference>
<organism evidence="1 2">
    <name type="scientific">Prorocentrum cordatum</name>
    <dbReference type="NCBI Taxonomy" id="2364126"/>
    <lineage>
        <taxon>Eukaryota</taxon>
        <taxon>Sar</taxon>
        <taxon>Alveolata</taxon>
        <taxon>Dinophyceae</taxon>
        <taxon>Prorocentrales</taxon>
        <taxon>Prorocentraceae</taxon>
        <taxon>Prorocentrum</taxon>
    </lineage>
</organism>
<proteinExistence type="predicted"/>
<evidence type="ECO:0000313" key="2">
    <source>
        <dbReference type="Proteomes" id="UP001189429"/>
    </source>
</evidence>
<gene>
    <name evidence="1" type="ORF">PCOR1329_LOCUS42987</name>
</gene>